<evidence type="ECO:0000313" key="9">
    <source>
        <dbReference type="Proteomes" id="UP001602322"/>
    </source>
</evidence>
<dbReference type="Pfam" id="PF08124">
    <property type="entry name" value="Lyase_8_N"/>
    <property type="match status" value="1"/>
</dbReference>
<dbReference type="SUPFAM" id="SSF49863">
    <property type="entry name" value="Hyaluronate lyase-like, C-terminal domain"/>
    <property type="match status" value="1"/>
</dbReference>
<dbReference type="InterPro" id="IPR008929">
    <property type="entry name" value="Chondroitin_lyas"/>
</dbReference>
<dbReference type="PROSITE" id="PS51318">
    <property type="entry name" value="TAT"/>
    <property type="match status" value="1"/>
</dbReference>
<organism evidence="8 9">
    <name type="scientific">Streptomyces argenteolus</name>
    <dbReference type="NCBI Taxonomy" id="67274"/>
    <lineage>
        <taxon>Bacteria</taxon>
        <taxon>Bacillati</taxon>
        <taxon>Actinomycetota</taxon>
        <taxon>Actinomycetes</taxon>
        <taxon>Kitasatosporales</taxon>
        <taxon>Streptomycetaceae</taxon>
        <taxon>Streptomyces</taxon>
    </lineage>
</organism>
<dbReference type="Pfam" id="PF02278">
    <property type="entry name" value="Lyase_8"/>
    <property type="match status" value="1"/>
</dbReference>
<gene>
    <name evidence="8" type="ORF">ACFY8O_30240</name>
</gene>
<accession>A0ABW6XEK3</accession>
<dbReference type="EMBL" id="JBIBEG010000011">
    <property type="protein sequence ID" value="MFF5900180.1"/>
    <property type="molecule type" value="Genomic_DNA"/>
</dbReference>
<evidence type="ECO:0000256" key="4">
    <source>
        <dbReference type="SAM" id="SignalP"/>
    </source>
</evidence>
<dbReference type="InterPro" id="IPR003159">
    <property type="entry name" value="Lyase_8_central_dom"/>
</dbReference>
<dbReference type="InterPro" id="IPR011071">
    <property type="entry name" value="Lyase_8-like_C"/>
</dbReference>
<evidence type="ECO:0000313" key="8">
    <source>
        <dbReference type="EMBL" id="MFF5900180.1"/>
    </source>
</evidence>
<evidence type="ECO:0000259" key="5">
    <source>
        <dbReference type="Pfam" id="PF02278"/>
    </source>
</evidence>
<dbReference type="Gene3D" id="2.60.220.10">
    <property type="entry name" value="Polysaccharide lyase family 8-like, C-terminal"/>
    <property type="match status" value="1"/>
</dbReference>
<dbReference type="SUPFAM" id="SSF74650">
    <property type="entry name" value="Galactose mutarotase-like"/>
    <property type="match status" value="1"/>
</dbReference>
<keyword evidence="2 4" id="KW-0732">Signal</keyword>
<dbReference type="Proteomes" id="UP001602322">
    <property type="component" value="Unassembled WGS sequence"/>
</dbReference>
<dbReference type="Gene3D" id="1.50.10.100">
    <property type="entry name" value="Chondroitin AC/alginate lyase"/>
    <property type="match status" value="1"/>
</dbReference>
<proteinExistence type="inferred from homology"/>
<dbReference type="InterPro" id="IPR012970">
    <property type="entry name" value="Lyase_8_alpha_N"/>
</dbReference>
<evidence type="ECO:0000256" key="2">
    <source>
        <dbReference type="ARBA" id="ARBA00022729"/>
    </source>
</evidence>
<comment type="caution">
    <text evidence="8">The sequence shown here is derived from an EMBL/GenBank/DDBJ whole genome shotgun (WGS) entry which is preliminary data.</text>
</comment>
<dbReference type="RefSeq" id="WP_387907970.1">
    <property type="nucleotide sequence ID" value="NZ_JBIBEG010000011.1"/>
</dbReference>
<sequence>MPTPWSRRGFVKATGGAAAALGLPATASATVLTTSEPAHAASGAPASSAAFESLRATWRGLILGSGFSPTAEPFASKLARLGRDAAAWRTTMVPAPGSLWPGMMWLDPDPDTDTESYTYSAQIQLTFQRLRSMAEAYAQPATGLTGDDAFARDVVAGIRHVVTDVYHAGRARYGNWYNWQIGGPHALLDAATILYEHLDADLIATITEAVRAFVPDSAVASYTGTSTGANRVDLCRTIALSGLVGEDADRLALASRALSPVFPYVTSGDGLYRDGSFVQHTWVPYAGSYGADLFTGLSLLCALLADSPWEITDPARENYFDAVERAWAPFLYNGLCMDAVSGRAVARGLPPGDPGGANDDHLRGHSIIASIVALGRAASPEQNARWRALAKGWIQRAYFSPPHTNPMLGVYKLAQLQSVVDDAAVKPLPEPVAHRLFPSQDRAVHRRRGWAACLSMASDRIAHYEWGNGENLRGYHTGAGWLSWWGDDFANEQYAQTFWATVDPNRLPGITASRKRLADGQGGQWGAERPAVQWVGGTTDGTYAAVGQHLKGLASTLEARKSWFFLDEGIVCLGAGVTATDGEAVDTVIDNRRLGPTGTQALTVDGRRKPGAQGWTETLSDPGWAHIAGHGGYVFPAGGRITALREERTGRWSDIRTGSSTAPLTDRYLTLYVDHGIDPVDGAYAYVLLPGASAARTAAHAASTRGLLRTLANTSRAQGVHAPSLGVTAVNFWAAGTVGDLTVSAPCSVLIRHRADGTAVVCVSDPTRTLTTLTVTWRRRTTAVVSRPATVEQAVPGSTLTVTFGDLTAEAGATQKITVRTA</sequence>
<dbReference type="InterPro" id="IPR014718">
    <property type="entry name" value="GH-type_carb-bd"/>
</dbReference>
<dbReference type="SUPFAM" id="SSF48230">
    <property type="entry name" value="Chondroitin AC/alginate lyase"/>
    <property type="match status" value="1"/>
</dbReference>
<evidence type="ECO:0000256" key="3">
    <source>
        <dbReference type="ARBA" id="ARBA00023239"/>
    </source>
</evidence>
<evidence type="ECO:0000256" key="1">
    <source>
        <dbReference type="ARBA" id="ARBA00006699"/>
    </source>
</evidence>
<dbReference type="PANTHER" id="PTHR38481:SF1">
    <property type="entry name" value="HYALURONATE LYASE"/>
    <property type="match status" value="1"/>
</dbReference>
<keyword evidence="9" id="KW-1185">Reference proteome</keyword>
<feature type="signal peptide" evidence="4">
    <location>
        <begin position="1"/>
        <end position="29"/>
    </location>
</feature>
<feature type="chain" id="PRO_5045380501" evidence="4">
    <location>
        <begin position="30"/>
        <end position="822"/>
    </location>
</feature>
<dbReference type="Pfam" id="PF02884">
    <property type="entry name" value="Lyase_8_C"/>
    <property type="match status" value="1"/>
</dbReference>
<dbReference type="PANTHER" id="PTHR38481">
    <property type="entry name" value="HYALURONATE LYASE"/>
    <property type="match status" value="1"/>
</dbReference>
<dbReference type="InterPro" id="IPR004103">
    <property type="entry name" value="Lyase_8_C"/>
</dbReference>
<feature type="domain" description="Polysaccharide lyase family 8 C-terminal" evidence="6">
    <location>
        <begin position="711"/>
        <end position="774"/>
    </location>
</feature>
<dbReference type="InterPro" id="IPR006311">
    <property type="entry name" value="TAT_signal"/>
</dbReference>
<keyword evidence="3 8" id="KW-0456">Lyase</keyword>
<evidence type="ECO:0000259" key="7">
    <source>
        <dbReference type="Pfam" id="PF08124"/>
    </source>
</evidence>
<dbReference type="InterPro" id="IPR038970">
    <property type="entry name" value="Lyase_8"/>
</dbReference>
<dbReference type="Gene3D" id="2.70.98.10">
    <property type="match status" value="1"/>
</dbReference>
<dbReference type="InterPro" id="IPR011013">
    <property type="entry name" value="Gal_mutarotase_sf_dom"/>
</dbReference>
<name>A0ABW6XEK3_9ACTN</name>
<feature type="domain" description="Polysaccharide lyase 8 N-terminal alpha-helical" evidence="7">
    <location>
        <begin position="58"/>
        <end position="391"/>
    </location>
</feature>
<comment type="similarity">
    <text evidence="1">Belongs to the polysaccharide lyase 8 family.</text>
</comment>
<evidence type="ECO:0000259" key="6">
    <source>
        <dbReference type="Pfam" id="PF02884"/>
    </source>
</evidence>
<feature type="domain" description="Polysaccharide lyase family 8 central" evidence="5">
    <location>
        <begin position="434"/>
        <end position="693"/>
    </location>
</feature>
<dbReference type="GO" id="GO:0016829">
    <property type="term" value="F:lyase activity"/>
    <property type="evidence" value="ECO:0007669"/>
    <property type="project" value="UniProtKB-KW"/>
</dbReference>
<dbReference type="CDD" id="cd01083">
    <property type="entry name" value="GAG_Lyase"/>
    <property type="match status" value="1"/>
</dbReference>
<protein>
    <submittedName>
        <fullName evidence="8">Polysaccharide lyase 8 family protein</fullName>
    </submittedName>
</protein>
<reference evidence="8 9" key="1">
    <citation type="submission" date="2024-10" db="EMBL/GenBank/DDBJ databases">
        <title>The Natural Products Discovery Center: Release of the First 8490 Sequenced Strains for Exploring Actinobacteria Biosynthetic Diversity.</title>
        <authorList>
            <person name="Kalkreuter E."/>
            <person name="Kautsar S.A."/>
            <person name="Yang D."/>
            <person name="Bader C.D."/>
            <person name="Teijaro C.N."/>
            <person name="Fluegel L."/>
            <person name="Davis C.M."/>
            <person name="Simpson J.R."/>
            <person name="Lauterbach L."/>
            <person name="Steele A.D."/>
            <person name="Gui C."/>
            <person name="Meng S."/>
            <person name="Li G."/>
            <person name="Viehrig K."/>
            <person name="Ye F."/>
            <person name="Su P."/>
            <person name="Kiefer A.F."/>
            <person name="Nichols A."/>
            <person name="Cepeda A.J."/>
            <person name="Yan W."/>
            <person name="Fan B."/>
            <person name="Jiang Y."/>
            <person name="Adhikari A."/>
            <person name="Zheng C.-J."/>
            <person name="Schuster L."/>
            <person name="Cowan T.M."/>
            <person name="Smanski M.J."/>
            <person name="Chevrette M.G."/>
            <person name="De Carvalho L.P.S."/>
            <person name="Shen B."/>
        </authorList>
    </citation>
    <scope>NUCLEOTIDE SEQUENCE [LARGE SCALE GENOMIC DNA]</scope>
    <source>
        <strain evidence="8 9">NPDC012540</strain>
    </source>
</reference>